<proteinExistence type="predicted"/>
<evidence type="ECO:0000259" key="3">
    <source>
        <dbReference type="PROSITE" id="PS50102"/>
    </source>
</evidence>
<evidence type="ECO:0000313" key="5">
    <source>
        <dbReference type="Proteomes" id="UP000031599"/>
    </source>
</evidence>
<dbReference type="SMART" id="SM00360">
    <property type="entry name" value="RRM"/>
    <property type="match status" value="1"/>
</dbReference>
<organism evidence="4 5">
    <name type="scientific">Enhygromyxa salina</name>
    <dbReference type="NCBI Taxonomy" id="215803"/>
    <lineage>
        <taxon>Bacteria</taxon>
        <taxon>Pseudomonadati</taxon>
        <taxon>Myxococcota</taxon>
        <taxon>Polyangia</taxon>
        <taxon>Nannocystales</taxon>
        <taxon>Nannocystaceae</taxon>
        <taxon>Enhygromyxa</taxon>
    </lineage>
</organism>
<dbReference type="SUPFAM" id="SSF54928">
    <property type="entry name" value="RNA-binding domain, RBD"/>
    <property type="match status" value="1"/>
</dbReference>
<feature type="region of interest" description="Disordered" evidence="2">
    <location>
        <begin position="109"/>
        <end position="228"/>
    </location>
</feature>
<dbReference type="InterPro" id="IPR035979">
    <property type="entry name" value="RBD_domain_sf"/>
</dbReference>
<dbReference type="Gene3D" id="3.30.70.330">
    <property type="match status" value="1"/>
</dbReference>
<feature type="domain" description="RRM" evidence="3">
    <location>
        <begin position="52"/>
        <end position="129"/>
    </location>
</feature>
<keyword evidence="1" id="KW-0694">RNA-binding</keyword>
<accession>A0A0C1ZNY3</accession>
<protein>
    <submittedName>
        <fullName evidence="4">RNA-binding protein</fullName>
    </submittedName>
</protein>
<evidence type="ECO:0000256" key="2">
    <source>
        <dbReference type="SAM" id="MobiDB-lite"/>
    </source>
</evidence>
<dbReference type="InterPro" id="IPR052462">
    <property type="entry name" value="SLIRP/GR-RBP-like"/>
</dbReference>
<dbReference type="PROSITE" id="PS50102">
    <property type="entry name" value="RRM"/>
    <property type="match status" value="1"/>
</dbReference>
<dbReference type="PANTHER" id="PTHR48027">
    <property type="entry name" value="HETEROGENEOUS NUCLEAR RIBONUCLEOPROTEIN 87F-RELATED"/>
    <property type="match status" value="1"/>
</dbReference>
<sequence length="228" mass="24258">MRSEARDGSHPPGSRKNSWLPRSQWLPLRGRLRYPESTGQRTPGSRSSQMSTKLFVGGLPWAMDNQRLKEVFAEFGDVEDARVVLDRETGRSRGFGFVTFATPEAAESAMALNGQDVDGRPIRIDRAQEKQRPGRGGGGRSSGPDRGSSQAGAGRGDRDRGAAPGRSRGAPPGGEGGRREFGDDWGGGGDRDRSRGGKGKGRGRRRGGRGGRGGGEGGHGDGGFNEWD</sequence>
<reference evidence="4 5" key="1">
    <citation type="submission" date="2014-12" db="EMBL/GenBank/DDBJ databases">
        <title>Genome assembly of Enhygromyxa salina DSM 15201.</title>
        <authorList>
            <person name="Sharma G."/>
            <person name="Subramanian S."/>
        </authorList>
    </citation>
    <scope>NUCLEOTIDE SEQUENCE [LARGE SCALE GENOMIC DNA]</scope>
    <source>
        <strain evidence="4 5">DSM 15201</strain>
    </source>
</reference>
<name>A0A0C1ZNY3_9BACT</name>
<dbReference type="AlphaFoldDB" id="A0A0C1ZNY3"/>
<feature type="compositionally biased region" description="Basic residues" evidence="2">
    <location>
        <begin position="196"/>
        <end position="209"/>
    </location>
</feature>
<dbReference type="GO" id="GO:0003723">
    <property type="term" value="F:RNA binding"/>
    <property type="evidence" value="ECO:0007669"/>
    <property type="project" value="UniProtKB-KW"/>
</dbReference>
<evidence type="ECO:0000313" key="4">
    <source>
        <dbReference type="EMBL" id="KIG12738.1"/>
    </source>
</evidence>
<dbReference type="InterPro" id="IPR000504">
    <property type="entry name" value="RRM_dom"/>
</dbReference>
<feature type="region of interest" description="Disordered" evidence="2">
    <location>
        <begin position="1"/>
        <end position="51"/>
    </location>
</feature>
<feature type="compositionally biased region" description="Basic and acidic residues" evidence="2">
    <location>
        <begin position="117"/>
        <end position="132"/>
    </location>
</feature>
<dbReference type="CDD" id="cd21608">
    <property type="entry name" value="RRM2_NsCP33_like"/>
    <property type="match status" value="1"/>
</dbReference>
<gene>
    <name evidence="4" type="ORF">DB30_01096</name>
</gene>
<feature type="compositionally biased region" description="Gly residues" evidence="2">
    <location>
        <begin position="210"/>
        <end position="228"/>
    </location>
</feature>
<feature type="compositionally biased region" description="Low complexity" evidence="2">
    <location>
        <begin position="142"/>
        <end position="152"/>
    </location>
</feature>
<dbReference type="InterPro" id="IPR048289">
    <property type="entry name" value="RRM2_NsCP33-like"/>
</dbReference>
<feature type="compositionally biased region" description="Polar residues" evidence="2">
    <location>
        <begin position="37"/>
        <end position="51"/>
    </location>
</feature>
<dbReference type="Proteomes" id="UP000031599">
    <property type="component" value="Unassembled WGS sequence"/>
</dbReference>
<evidence type="ECO:0000256" key="1">
    <source>
        <dbReference type="ARBA" id="ARBA00022884"/>
    </source>
</evidence>
<dbReference type="EMBL" id="JMCC02000120">
    <property type="protein sequence ID" value="KIG12738.1"/>
    <property type="molecule type" value="Genomic_DNA"/>
</dbReference>
<comment type="caution">
    <text evidence="4">The sequence shown here is derived from an EMBL/GenBank/DDBJ whole genome shotgun (WGS) entry which is preliminary data.</text>
</comment>
<dbReference type="InterPro" id="IPR012677">
    <property type="entry name" value="Nucleotide-bd_a/b_plait_sf"/>
</dbReference>
<dbReference type="Pfam" id="PF00076">
    <property type="entry name" value="RRM_1"/>
    <property type="match status" value="1"/>
</dbReference>